<dbReference type="EMBL" id="GBRH01207133">
    <property type="protein sequence ID" value="JAD90762.1"/>
    <property type="molecule type" value="Transcribed_RNA"/>
</dbReference>
<name>A0A0A9E451_ARUDO</name>
<accession>A0A0A9E451</accession>
<evidence type="ECO:0000313" key="1">
    <source>
        <dbReference type="EMBL" id="JAD90762.1"/>
    </source>
</evidence>
<proteinExistence type="predicted"/>
<protein>
    <submittedName>
        <fullName evidence="1">Uncharacterized protein</fullName>
    </submittedName>
</protein>
<sequence length="70" mass="7473">MIRFASCANSCRGSTFELKSSLALLTIVAASDDIAKLRRSSNSSSETSPISSCVTDLVILFPSRVSWSSI</sequence>
<reference evidence="1" key="1">
    <citation type="submission" date="2014-09" db="EMBL/GenBank/DDBJ databases">
        <authorList>
            <person name="Magalhaes I.L.F."/>
            <person name="Oliveira U."/>
            <person name="Santos F.R."/>
            <person name="Vidigal T.H.D.A."/>
            <person name="Brescovit A.D."/>
            <person name="Santos A.J."/>
        </authorList>
    </citation>
    <scope>NUCLEOTIDE SEQUENCE</scope>
    <source>
        <tissue evidence="1">Shoot tissue taken approximately 20 cm above the soil surface</tissue>
    </source>
</reference>
<dbReference type="AlphaFoldDB" id="A0A0A9E451"/>
<reference evidence="1" key="2">
    <citation type="journal article" date="2015" name="Data Brief">
        <title>Shoot transcriptome of the giant reed, Arundo donax.</title>
        <authorList>
            <person name="Barrero R.A."/>
            <person name="Guerrero F.D."/>
            <person name="Moolhuijzen P."/>
            <person name="Goolsby J.A."/>
            <person name="Tidwell J."/>
            <person name="Bellgard S.E."/>
            <person name="Bellgard M.I."/>
        </authorList>
    </citation>
    <scope>NUCLEOTIDE SEQUENCE</scope>
    <source>
        <tissue evidence="1">Shoot tissue taken approximately 20 cm above the soil surface</tissue>
    </source>
</reference>
<organism evidence="1">
    <name type="scientific">Arundo donax</name>
    <name type="common">Giant reed</name>
    <name type="synonym">Donax arundinaceus</name>
    <dbReference type="NCBI Taxonomy" id="35708"/>
    <lineage>
        <taxon>Eukaryota</taxon>
        <taxon>Viridiplantae</taxon>
        <taxon>Streptophyta</taxon>
        <taxon>Embryophyta</taxon>
        <taxon>Tracheophyta</taxon>
        <taxon>Spermatophyta</taxon>
        <taxon>Magnoliopsida</taxon>
        <taxon>Liliopsida</taxon>
        <taxon>Poales</taxon>
        <taxon>Poaceae</taxon>
        <taxon>PACMAD clade</taxon>
        <taxon>Arundinoideae</taxon>
        <taxon>Arundineae</taxon>
        <taxon>Arundo</taxon>
    </lineage>
</organism>